<sequence length="183" mass="20185">MFHPSLHCCPLSAMTFPVVDLRGAVLFCTGPIAILMPSYIPLMFHVAKAVQCIVSRKVTHLSVAESPVCEVRPLVLKPLGKLLHKAWLAYLADINARIPLLLATAEPLELEFDLAEHQGVVCVTVRAVCFAYTHCGFHSPPLPFYPLLIFYPSFLLLISSSLIDFSAFPLSFSFSSLGCFLFC</sequence>
<reference evidence="2" key="1">
    <citation type="submission" date="2021-01" db="EMBL/GenBank/DDBJ databases">
        <authorList>
            <person name="Li R."/>
            <person name="Bekaert M."/>
        </authorList>
    </citation>
    <scope>NUCLEOTIDE SEQUENCE</scope>
    <source>
        <strain evidence="2">Farmed</strain>
    </source>
</reference>
<comment type="caution">
    <text evidence="2">The sequence shown here is derived from an EMBL/GenBank/DDBJ whole genome shotgun (WGS) entry which is preliminary data.</text>
</comment>
<protein>
    <submittedName>
        <fullName evidence="2">Uncharacterized protein</fullName>
    </submittedName>
</protein>
<proteinExistence type="predicted"/>
<evidence type="ECO:0000313" key="3">
    <source>
        <dbReference type="Proteomes" id="UP000597762"/>
    </source>
</evidence>
<keyword evidence="1" id="KW-1133">Transmembrane helix</keyword>
<feature type="transmembrane region" description="Helical" evidence="1">
    <location>
        <begin position="24"/>
        <end position="47"/>
    </location>
</feature>
<evidence type="ECO:0000313" key="2">
    <source>
        <dbReference type="EMBL" id="CAE1245838.1"/>
    </source>
</evidence>
<dbReference type="EMBL" id="CAHIKZ030000938">
    <property type="protein sequence ID" value="CAE1245838.1"/>
    <property type="molecule type" value="Genomic_DNA"/>
</dbReference>
<name>A0A812BVR2_ACAPH</name>
<feature type="transmembrane region" description="Helical" evidence="1">
    <location>
        <begin position="148"/>
        <end position="168"/>
    </location>
</feature>
<organism evidence="2 3">
    <name type="scientific">Acanthosepion pharaonis</name>
    <name type="common">Pharaoh cuttlefish</name>
    <name type="synonym">Sepia pharaonis</name>
    <dbReference type="NCBI Taxonomy" id="158019"/>
    <lineage>
        <taxon>Eukaryota</taxon>
        <taxon>Metazoa</taxon>
        <taxon>Spiralia</taxon>
        <taxon>Lophotrochozoa</taxon>
        <taxon>Mollusca</taxon>
        <taxon>Cephalopoda</taxon>
        <taxon>Coleoidea</taxon>
        <taxon>Decapodiformes</taxon>
        <taxon>Sepiida</taxon>
        <taxon>Sepiina</taxon>
        <taxon>Sepiidae</taxon>
        <taxon>Acanthosepion</taxon>
    </lineage>
</organism>
<keyword evidence="1" id="KW-0812">Transmembrane</keyword>
<accession>A0A812BVR2</accession>
<keyword evidence="3" id="KW-1185">Reference proteome</keyword>
<gene>
    <name evidence="2" type="ORF">SPHA_24901</name>
</gene>
<evidence type="ECO:0000256" key="1">
    <source>
        <dbReference type="SAM" id="Phobius"/>
    </source>
</evidence>
<dbReference type="Proteomes" id="UP000597762">
    <property type="component" value="Unassembled WGS sequence"/>
</dbReference>
<keyword evidence="1" id="KW-0472">Membrane</keyword>
<dbReference type="AlphaFoldDB" id="A0A812BVR2"/>